<dbReference type="CDD" id="cd00093">
    <property type="entry name" value="HTH_XRE"/>
    <property type="match status" value="1"/>
</dbReference>
<feature type="domain" description="HTH cro/C1-type" evidence="1">
    <location>
        <begin position="24"/>
        <end position="55"/>
    </location>
</feature>
<dbReference type="OrthoDB" id="7365273at2"/>
<proteinExistence type="predicted"/>
<evidence type="ECO:0000313" key="2">
    <source>
        <dbReference type="EMBL" id="RJT43570.1"/>
    </source>
</evidence>
<name>A0A419N7Y6_9GAMM</name>
<evidence type="ECO:0000313" key="3">
    <source>
        <dbReference type="Proteomes" id="UP000284908"/>
    </source>
</evidence>
<gene>
    <name evidence="2" type="ORF">D6C13_13365</name>
</gene>
<organism evidence="2 3">
    <name type="scientific">Rahnella woolbedingensis</name>
    <dbReference type="NCBI Taxonomy" id="1510574"/>
    <lineage>
        <taxon>Bacteria</taxon>
        <taxon>Pseudomonadati</taxon>
        <taxon>Pseudomonadota</taxon>
        <taxon>Gammaproteobacteria</taxon>
        <taxon>Enterobacterales</taxon>
        <taxon>Yersiniaceae</taxon>
        <taxon>Rahnella</taxon>
    </lineage>
</organism>
<reference evidence="2 3" key="1">
    <citation type="submission" date="2018-09" db="EMBL/GenBank/DDBJ databases">
        <authorList>
            <person name="Le Fleche-Mateos A."/>
        </authorList>
    </citation>
    <scope>NUCLEOTIDE SEQUENCE [LARGE SCALE GENOMIC DNA]</scope>
    <source>
        <strain evidence="2 3">DSM 27399</strain>
    </source>
</reference>
<dbReference type="AlphaFoldDB" id="A0A419N7Y6"/>
<accession>A0A419N7Y6</accession>
<keyword evidence="3" id="KW-1185">Reference proteome</keyword>
<sequence>MKRSQTLLISDDILQQLHSLGRLLAEGRIARRMTQSEAAVRANLGRNTVSRIENGDSGVAIGQILRYLDAIRPGQTLSSLLNVEDNVVNAMNENFRPKRARVLSEKELKDYDF</sequence>
<comment type="caution">
    <text evidence="2">The sequence shown here is derived from an EMBL/GenBank/DDBJ whole genome shotgun (WGS) entry which is preliminary data.</text>
</comment>
<dbReference type="Gene3D" id="1.10.260.40">
    <property type="entry name" value="lambda repressor-like DNA-binding domains"/>
    <property type="match status" value="1"/>
</dbReference>
<dbReference type="EMBL" id="RAHH01000014">
    <property type="protein sequence ID" value="RJT43570.1"/>
    <property type="molecule type" value="Genomic_DNA"/>
</dbReference>
<dbReference type="Pfam" id="PF13560">
    <property type="entry name" value="HTH_31"/>
    <property type="match status" value="1"/>
</dbReference>
<dbReference type="RefSeq" id="WP_120133226.1">
    <property type="nucleotide sequence ID" value="NZ_RAHH01000014.1"/>
</dbReference>
<dbReference type="PROSITE" id="PS50943">
    <property type="entry name" value="HTH_CROC1"/>
    <property type="match status" value="1"/>
</dbReference>
<dbReference type="InterPro" id="IPR001387">
    <property type="entry name" value="Cro/C1-type_HTH"/>
</dbReference>
<dbReference type="Proteomes" id="UP000284908">
    <property type="component" value="Unassembled WGS sequence"/>
</dbReference>
<dbReference type="InterPro" id="IPR010982">
    <property type="entry name" value="Lambda_DNA-bd_dom_sf"/>
</dbReference>
<dbReference type="SUPFAM" id="SSF47413">
    <property type="entry name" value="lambda repressor-like DNA-binding domains"/>
    <property type="match status" value="1"/>
</dbReference>
<protein>
    <submittedName>
        <fullName evidence="2">XRE family transcriptional regulator</fullName>
    </submittedName>
</protein>
<dbReference type="SMART" id="SM00530">
    <property type="entry name" value="HTH_XRE"/>
    <property type="match status" value="1"/>
</dbReference>
<dbReference type="GO" id="GO:0003677">
    <property type="term" value="F:DNA binding"/>
    <property type="evidence" value="ECO:0007669"/>
    <property type="project" value="InterPro"/>
</dbReference>
<evidence type="ECO:0000259" key="1">
    <source>
        <dbReference type="PROSITE" id="PS50943"/>
    </source>
</evidence>